<name>A0A0B6ZZK3_9EUPU</name>
<dbReference type="Gene3D" id="2.60.120.260">
    <property type="entry name" value="Galactose-binding domain-like"/>
    <property type="match status" value="1"/>
</dbReference>
<dbReference type="FunFam" id="2.60.120.260:FF:000070">
    <property type="entry name" value="Nuclear receptor 2C2-associated protein"/>
    <property type="match status" value="1"/>
</dbReference>
<comment type="similarity">
    <text evidence="2">Belongs to the NR2C2AP family.</text>
</comment>
<feature type="domain" description="F5/8 type C" evidence="5">
    <location>
        <begin position="32"/>
        <end position="105"/>
    </location>
</feature>
<dbReference type="EMBL" id="HACG01026401">
    <property type="protein sequence ID" value="CEK73266.1"/>
    <property type="molecule type" value="Transcribed_RNA"/>
</dbReference>
<reference evidence="6" key="1">
    <citation type="submission" date="2014-12" db="EMBL/GenBank/DDBJ databases">
        <title>Insight into the proteome of Arion vulgaris.</title>
        <authorList>
            <person name="Aradska J."/>
            <person name="Bulat T."/>
            <person name="Smidak R."/>
            <person name="Sarate P."/>
            <person name="Gangsoo J."/>
            <person name="Sialana F."/>
            <person name="Bilban M."/>
            <person name="Lubec G."/>
        </authorList>
    </citation>
    <scope>NUCLEOTIDE SEQUENCE</scope>
    <source>
        <tissue evidence="6">Skin</tissue>
    </source>
</reference>
<evidence type="ECO:0000256" key="1">
    <source>
        <dbReference type="ARBA" id="ARBA00004123"/>
    </source>
</evidence>
<dbReference type="Pfam" id="PF00754">
    <property type="entry name" value="F5_F8_type_C"/>
    <property type="match status" value="1"/>
</dbReference>
<evidence type="ECO:0000313" key="6">
    <source>
        <dbReference type="EMBL" id="CEK73266.1"/>
    </source>
</evidence>
<proteinExistence type="inferred from homology"/>
<organism evidence="6">
    <name type="scientific">Arion vulgaris</name>
    <dbReference type="NCBI Taxonomy" id="1028688"/>
    <lineage>
        <taxon>Eukaryota</taxon>
        <taxon>Metazoa</taxon>
        <taxon>Spiralia</taxon>
        <taxon>Lophotrochozoa</taxon>
        <taxon>Mollusca</taxon>
        <taxon>Gastropoda</taxon>
        <taxon>Heterobranchia</taxon>
        <taxon>Euthyneura</taxon>
        <taxon>Panpulmonata</taxon>
        <taxon>Eupulmonata</taxon>
        <taxon>Stylommatophora</taxon>
        <taxon>Helicina</taxon>
        <taxon>Arionoidea</taxon>
        <taxon>Arionidae</taxon>
        <taxon>Arion</taxon>
    </lineage>
</organism>
<accession>A0A0B6ZZK3</accession>
<dbReference type="AlphaFoldDB" id="A0A0B6ZZK3"/>
<evidence type="ECO:0000256" key="3">
    <source>
        <dbReference type="ARBA" id="ARBA00019956"/>
    </source>
</evidence>
<dbReference type="InterPro" id="IPR000421">
    <property type="entry name" value="FA58C"/>
</dbReference>
<protein>
    <recommendedName>
        <fullName evidence="3">Nuclear receptor 2C2-associated protein</fullName>
    </recommendedName>
</protein>
<dbReference type="SUPFAM" id="SSF49785">
    <property type="entry name" value="Galactose-binding domain-like"/>
    <property type="match status" value="1"/>
</dbReference>
<keyword evidence="4" id="KW-0539">Nucleus</keyword>
<evidence type="ECO:0000259" key="5">
    <source>
        <dbReference type="Pfam" id="PF00754"/>
    </source>
</evidence>
<sequence>FVVYVFVMAEMKSSLTEHIHRSRVSSVLNKDTKQFGKGNLFDGDEETCWNSDQGSPQWILLEFNKEVNVKEIHIQFHGGFVGKTCWLESSITGSSDLIKFHSFYPQDINQMQIFTLPELVPLSTLKVVFDNSTDFFGRVTIYKLDIYGNVS</sequence>
<dbReference type="InterPro" id="IPR008979">
    <property type="entry name" value="Galactose-bd-like_sf"/>
</dbReference>
<evidence type="ECO:0000256" key="4">
    <source>
        <dbReference type="ARBA" id="ARBA00023242"/>
    </source>
</evidence>
<evidence type="ECO:0000256" key="2">
    <source>
        <dbReference type="ARBA" id="ARBA00009556"/>
    </source>
</evidence>
<gene>
    <name evidence="6" type="primary">ORF85969</name>
</gene>
<dbReference type="GO" id="GO:0005634">
    <property type="term" value="C:nucleus"/>
    <property type="evidence" value="ECO:0007669"/>
    <property type="project" value="UniProtKB-SubCell"/>
</dbReference>
<comment type="subcellular location">
    <subcellularLocation>
        <location evidence="1">Nucleus</location>
    </subcellularLocation>
</comment>
<feature type="non-terminal residue" evidence="6">
    <location>
        <position position="1"/>
    </location>
</feature>